<comment type="cofactor">
    <cofactor evidence="6">
        <name>Mg(2+)</name>
        <dbReference type="ChEBI" id="CHEBI:18420"/>
    </cofactor>
</comment>
<evidence type="ECO:0000256" key="7">
    <source>
        <dbReference type="SAM" id="MobiDB-lite"/>
    </source>
</evidence>
<evidence type="ECO:0000313" key="9">
    <source>
        <dbReference type="EMBL" id="QDT66826.1"/>
    </source>
</evidence>
<dbReference type="PANTHER" id="PTHR12592:SF0">
    <property type="entry name" value="ATP-DEPENDENT (S)-NAD(P)H-HYDRATE DEHYDRATASE"/>
    <property type="match status" value="1"/>
</dbReference>
<comment type="subunit">
    <text evidence="6">Homotetramer.</text>
</comment>
<feature type="binding site" evidence="6">
    <location>
        <position position="113"/>
    </location>
    <ligand>
        <name>(6S)-NADPHX</name>
        <dbReference type="ChEBI" id="CHEBI:64076"/>
    </ligand>
</feature>
<comment type="function">
    <text evidence="6">Catalyzes the dehydration of the S-form of NAD(P)HX at the expense of ADP, which is converted to AMP. Together with NAD(P)HX epimerase, which catalyzes the epimerization of the S- and R-forms, the enzyme allows the repair of both epimers of NAD(P)HX, a damaged form of NAD(P)H that is a result of enzymatic or heat-dependent hydration.</text>
</comment>
<keyword evidence="4 6" id="KW-0520">NAD</keyword>
<dbReference type="EC" id="4.2.1.136" evidence="6"/>
<dbReference type="CDD" id="cd01171">
    <property type="entry name" value="YXKO-related"/>
    <property type="match status" value="1"/>
</dbReference>
<comment type="similarity">
    <text evidence="6">Belongs to the NnrD/CARKD family.</text>
</comment>
<gene>
    <name evidence="6" type="primary">nnrD</name>
    <name evidence="9" type="ORF">V22_40980</name>
</gene>
<keyword evidence="3 6" id="KW-0521">NADP</keyword>
<feature type="binding site" evidence="6">
    <location>
        <position position="230"/>
    </location>
    <ligand>
        <name>(6S)-NADPHX</name>
        <dbReference type="ChEBI" id="CHEBI:64076"/>
    </ligand>
</feature>
<keyword evidence="1 6" id="KW-0547">Nucleotide-binding</keyword>
<organism evidence="9 10">
    <name type="scientific">Calycomorphotria hydatis</name>
    <dbReference type="NCBI Taxonomy" id="2528027"/>
    <lineage>
        <taxon>Bacteria</taxon>
        <taxon>Pseudomonadati</taxon>
        <taxon>Planctomycetota</taxon>
        <taxon>Planctomycetia</taxon>
        <taxon>Planctomycetales</taxon>
        <taxon>Planctomycetaceae</taxon>
        <taxon>Calycomorphotria</taxon>
    </lineage>
</organism>
<evidence type="ECO:0000256" key="5">
    <source>
        <dbReference type="ARBA" id="ARBA00023239"/>
    </source>
</evidence>
<dbReference type="GO" id="GO:0052856">
    <property type="term" value="F:NAD(P)HX epimerase activity"/>
    <property type="evidence" value="ECO:0007669"/>
    <property type="project" value="TreeGrafter"/>
</dbReference>
<reference evidence="9 10" key="1">
    <citation type="submission" date="2019-02" db="EMBL/GenBank/DDBJ databases">
        <title>Deep-cultivation of Planctomycetes and their phenomic and genomic characterization uncovers novel biology.</title>
        <authorList>
            <person name="Wiegand S."/>
            <person name="Jogler M."/>
            <person name="Boedeker C."/>
            <person name="Pinto D."/>
            <person name="Vollmers J."/>
            <person name="Rivas-Marin E."/>
            <person name="Kohn T."/>
            <person name="Peeters S.H."/>
            <person name="Heuer A."/>
            <person name="Rast P."/>
            <person name="Oberbeckmann S."/>
            <person name="Bunk B."/>
            <person name="Jeske O."/>
            <person name="Meyerdierks A."/>
            <person name="Storesund J.E."/>
            <person name="Kallscheuer N."/>
            <person name="Luecker S."/>
            <person name="Lage O.M."/>
            <person name="Pohl T."/>
            <person name="Merkel B.J."/>
            <person name="Hornburger P."/>
            <person name="Mueller R.-W."/>
            <person name="Bruemmer F."/>
            <person name="Labrenz M."/>
            <person name="Spormann A.M."/>
            <person name="Op den Camp H."/>
            <person name="Overmann J."/>
            <person name="Amann R."/>
            <person name="Jetten M.S.M."/>
            <person name="Mascher T."/>
            <person name="Medema M.H."/>
            <person name="Devos D.P."/>
            <person name="Kaster A.-K."/>
            <person name="Ovreas L."/>
            <person name="Rohde M."/>
            <person name="Galperin M.Y."/>
            <person name="Jogler C."/>
        </authorList>
    </citation>
    <scope>NUCLEOTIDE SEQUENCE [LARGE SCALE GENOMIC DNA]</scope>
    <source>
        <strain evidence="9 10">V22</strain>
    </source>
</reference>
<dbReference type="Gene3D" id="3.40.1190.20">
    <property type="match status" value="1"/>
</dbReference>
<dbReference type="KEGG" id="chya:V22_40980"/>
<dbReference type="GO" id="GO:0052855">
    <property type="term" value="F:ADP-dependent NAD(P)H-hydrate dehydratase activity"/>
    <property type="evidence" value="ECO:0007669"/>
    <property type="project" value="UniProtKB-UniRule"/>
</dbReference>
<feature type="binding site" evidence="6">
    <location>
        <position position="40"/>
    </location>
    <ligand>
        <name>(6S)-NADPHX</name>
        <dbReference type="ChEBI" id="CHEBI:64076"/>
    </ligand>
</feature>
<dbReference type="InterPro" id="IPR017953">
    <property type="entry name" value="Carbohydrate_kinase_pred_CS"/>
</dbReference>
<dbReference type="InterPro" id="IPR000631">
    <property type="entry name" value="CARKD"/>
</dbReference>
<dbReference type="GO" id="GO:0005524">
    <property type="term" value="F:ATP binding"/>
    <property type="evidence" value="ECO:0007669"/>
    <property type="project" value="UniProtKB-KW"/>
</dbReference>
<keyword evidence="5 6" id="KW-0456">Lyase</keyword>
<sequence length="292" mass="30132">MSDWQLTEGTPEIPPRDAEGHKGTFGRVLIIGGSQGMSGAVALAGLGALRGGAGLVYLAVPESIVSTVAAIEPSYLTIPIPEHTAGSEHWDEETVPQIINACDGKDAVAIGPGLSQAPGVKPLVDAVVSQLSVPVVIDADGLNSLATDLSSLVSANGPRILTPHPGEFARLTGKSIAEIQQSREDSAFQFAKEHRVIVVLKGPGTVVTDGKKLAINETGNSGMGTGGTGDVLTGLLTALLAQGMPPFDAARLAVHLHGLAGDLAAEELSQPGMIASDLAWYLTQAWREMQDE</sequence>
<evidence type="ECO:0000256" key="3">
    <source>
        <dbReference type="ARBA" id="ARBA00022857"/>
    </source>
</evidence>
<dbReference type="Pfam" id="PF01256">
    <property type="entry name" value="Carb_kinase"/>
    <property type="match status" value="1"/>
</dbReference>
<dbReference type="HAMAP" id="MF_01965">
    <property type="entry name" value="NADHX_dehydratase"/>
    <property type="match status" value="1"/>
</dbReference>
<proteinExistence type="inferred from homology"/>
<dbReference type="GO" id="GO:0046496">
    <property type="term" value="P:nicotinamide nucleotide metabolic process"/>
    <property type="evidence" value="ECO:0007669"/>
    <property type="project" value="UniProtKB-UniRule"/>
</dbReference>
<dbReference type="GO" id="GO:0110051">
    <property type="term" value="P:metabolite repair"/>
    <property type="evidence" value="ECO:0007669"/>
    <property type="project" value="TreeGrafter"/>
</dbReference>
<dbReference type="PANTHER" id="PTHR12592">
    <property type="entry name" value="ATP-DEPENDENT (S)-NAD(P)H-HYDRATE DEHYDRATASE FAMILY MEMBER"/>
    <property type="match status" value="1"/>
</dbReference>
<feature type="binding site" evidence="6">
    <location>
        <position position="229"/>
    </location>
    <ligand>
        <name>AMP</name>
        <dbReference type="ChEBI" id="CHEBI:456215"/>
    </ligand>
</feature>
<dbReference type="InterPro" id="IPR029056">
    <property type="entry name" value="Ribokinase-like"/>
</dbReference>
<accession>A0A517TEN1</accession>
<feature type="binding site" evidence="6">
    <location>
        <begin position="201"/>
        <end position="205"/>
    </location>
    <ligand>
        <name>AMP</name>
        <dbReference type="ChEBI" id="CHEBI:456215"/>
    </ligand>
</feature>
<evidence type="ECO:0000256" key="4">
    <source>
        <dbReference type="ARBA" id="ARBA00023027"/>
    </source>
</evidence>
<dbReference type="SUPFAM" id="SSF53613">
    <property type="entry name" value="Ribokinase-like"/>
    <property type="match status" value="1"/>
</dbReference>
<feature type="region of interest" description="Disordered" evidence="7">
    <location>
        <begin position="1"/>
        <end position="21"/>
    </location>
</feature>
<protein>
    <recommendedName>
        <fullName evidence="6">ADP-dependent (S)-NAD(P)H-hydrate dehydratase</fullName>
        <ecNumber evidence="6">4.2.1.136</ecNumber>
    </recommendedName>
    <alternativeName>
        <fullName evidence="6">ADP-dependent NAD(P)HX dehydratase</fullName>
    </alternativeName>
</protein>
<evidence type="ECO:0000256" key="6">
    <source>
        <dbReference type="HAMAP-Rule" id="MF_01965"/>
    </source>
</evidence>
<evidence type="ECO:0000256" key="2">
    <source>
        <dbReference type="ARBA" id="ARBA00022840"/>
    </source>
</evidence>
<dbReference type="NCBIfam" id="TIGR00196">
    <property type="entry name" value="yjeF_cterm"/>
    <property type="match status" value="1"/>
</dbReference>
<name>A0A517TEN1_9PLAN</name>
<dbReference type="EMBL" id="CP036316">
    <property type="protein sequence ID" value="QDT66826.1"/>
    <property type="molecule type" value="Genomic_DNA"/>
</dbReference>
<evidence type="ECO:0000313" key="10">
    <source>
        <dbReference type="Proteomes" id="UP000319976"/>
    </source>
</evidence>
<dbReference type="PROSITE" id="PS51383">
    <property type="entry name" value="YJEF_C_3"/>
    <property type="match status" value="1"/>
</dbReference>
<dbReference type="RefSeq" id="WP_231734103.1">
    <property type="nucleotide sequence ID" value="NZ_CP036316.1"/>
</dbReference>
<evidence type="ECO:0000259" key="8">
    <source>
        <dbReference type="PROSITE" id="PS51383"/>
    </source>
</evidence>
<keyword evidence="10" id="KW-1185">Reference proteome</keyword>
<evidence type="ECO:0000256" key="1">
    <source>
        <dbReference type="ARBA" id="ARBA00022741"/>
    </source>
</evidence>
<feature type="domain" description="YjeF C-terminal" evidence="8">
    <location>
        <begin position="5"/>
        <end position="289"/>
    </location>
</feature>
<dbReference type="AlphaFoldDB" id="A0A517TEN1"/>
<comment type="catalytic activity">
    <reaction evidence="6">
        <text>(6S)-NADHX + ADP = AMP + phosphate + NADH + H(+)</text>
        <dbReference type="Rhea" id="RHEA:32223"/>
        <dbReference type="ChEBI" id="CHEBI:15378"/>
        <dbReference type="ChEBI" id="CHEBI:43474"/>
        <dbReference type="ChEBI" id="CHEBI:57945"/>
        <dbReference type="ChEBI" id="CHEBI:64074"/>
        <dbReference type="ChEBI" id="CHEBI:456215"/>
        <dbReference type="ChEBI" id="CHEBI:456216"/>
        <dbReference type="EC" id="4.2.1.136"/>
    </reaction>
</comment>
<dbReference type="PROSITE" id="PS01050">
    <property type="entry name" value="YJEF_C_2"/>
    <property type="match status" value="1"/>
</dbReference>
<dbReference type="Proteomes" id="UP000319976">
    <property type="component" value="Chromosome"/>
</dbReference>
<keyword evidence="2 6" id="KW-0067">ATP-binding</keyword>
<comment type="catalytic activity">
    <reaction evidence="6">
        <text>(6S)-NADPHX + ADP = AMP + phosphate + NADPH + H(+)</text>
        <dbReference type="Rhea" id="RHEA:32235"/>
        <dbReference type="ChEBI" id="CHEBI:15378"/>
        <dbReference type="ChEBI" id="CHEBI:43474"/>
        <dbReference type="ChEBI" id="CHEBI:57783"/>
        <dbReference type="ChEBI" id="CHEBI:64076"/>
        <dbReference type="ChEBI" id="CHEBI:456215"/>
        <dbReference type="ChEBI" id="CHEBI:456216"/>
        <dbReference type="EC" id="4.2.1.136"/>
    </reaction>
</comment>
<feature type="binding site" evidence="6">
    <location>
        <position position="164"/>
    </location>
    <ligand>
        <name>(6S)-NADPHX</name>
        <dbReference type="ChEBI" id="CHEBI:64076"/>
    </ligand>
</feature>